<comment type="caution">
    <text evidence="2">The sequence shown here is derived from an EMBL/GenBank/DDBJ whole genome shotgun (WGS) entry which is preliminary data.</text>
</comment>
<evidence type="ECO:0000313" key="2">
    <source>
        <dbReference type="EMBL" id="MBC8542518.1"/>
    </source>
</evidence>
<accession>A0A926DR48</accession>
<proteinExistence type="predicted"/>
<sequence length="160" mass="18607">MYKHEEIATEITDGGVLYSDTVHLDGMQGYYSNKNRRQAILIDARLTYSEKAVVAAEELGHHKTSSGDIIQDRNSIESCRQEEQALRWAVERLIHPEDFIGAFKSGVRNRYECAEFFGVSMDFLDQAVRIYRARYGYSLKVNNEYELIFIPYFMVHRILP</sequence>
<feature type="domain" description="IrrE N-terminal-like" evidence="1">
    <location>
        <begin position="30"/>
        <end position="127"/>
    </location>
</feature>
<reference evidence="2" key="1">
    <citation type="submission" date="2020-08" db="EMBL/GenBank/DDBJ databases">
        <title>Genome public.</title>
        <authorList>
            <person name="Liu C."/>
            <person name="Sun Q."/>
        </authorList>
    </citation>
    <scope>NUCLEOTIDE SEQUENCE</scope>
    <source>
        <strain evidence="2">NSJ-32</strain>
    </source>
</reference>
<dbReference type="Pfam" id="PF06114">
    <property type="entry name" value="Peptidase_M78"/>
    <property type="match status" value="1"/>
</dbReference>
<protein>
    <submittedName>
        <fullName evidence="2">ImmA/IrrE family metallo-endopeptidase</fullName>
    </submittedName>
</protein>
<dbReference type="RefSeq" id="WP_177714354.1">
    <property type="nucleotide sequence ID" value="NZ_JACRSQ010000003.1"/>
</dbReference>
<dbReference type="InterPro" id="IPR010359">
    <property type="entry name" value="IrrE_HExxH"/>
</dbReference>
<dbReference type="Proteomes" id="UP000657006">
    <property type="component" value="Unassembled WGS sequence"/>
</dbReference>
<gene>
    <name evidence="2" type="ORF">H8730_03015</name>
</gene>
<name>A0A926DR48_9FIRM</name>
<dbReference type="EMBL" id="JACRSQ010000003">
    <property type="protein sequence ID" value="MBC8542518.1"/>
    <property type="molecule type" value="Genomic_DNA"/>
</dbReference>
<evidence type="ECO:0000313" key="3">
    <source>
        <dbReference type="Proteomes" id="UP000657006"/>
    </source>
</evidence>
<dbReference type="AlphaFoldDB" id="A0A926DR48"/>
<keyword evidence="3" id="KW-1185">Reference proteome</keyword>
<organism evidence="2 3">
    <name type="scientific">Bianquea renquensis</name>
    <dbReference type="NCBI Taxonomy" id="2763661"/>
    <lineage>
        <taxon>Bacteria</taxon>
        <taxon>Bacillati</taxon>
        <taxon>Bacillota</taxon>
        <taxon>Clostridia</taxon>
        <taxon>Eubacteriales</taxon>
        <taxon>Bianqueaceae</taxon>
        <taxon>Bianquea</taxon>
    </lineage>
</organism>
<evidence type="ECO:0000259" key="1">
    <source>
        <dbReference type="Pfam" id="PF06114"/>
    </source>
</evidence>